<dbReference type="RefSeq" id="WP_092749786.1">
    <property type="nucleotide sequence ID" value="NZ_FMYL01000012.1"/>
</dbReference>
<evidence type="ECO:0000256" key="1">
    <source>
        <dbReference type="ARBA" id="ARBA00022737"/>
    </source>
</evidence>
<name>A0A1G6JU26_9GAMM</name>
<dbReference type="NCBIfam" id="TIGR03696">
    <property type="entry name" value="Rhs_assc_core"/>
    <property type="match status" value="1"/>
</dbReference>
<dbReference type="PANTHER" id="PTHR32305">
    <property type="match status" value="1"/>
</dbReference>
<dbReference type="NCBIfam" id="TIGR01643">
    <property type="entry name" value="YD_repeat_2x"/>
    <property type="match status" value="2"/>
</dbReference>
<sequence>MHIHSVLFIFFTFIFFSKVSASTVDLSNCNTQSSFAIVTQSEGPTYACGGIDTGVGNPINVLNGNKFEQVDDFKAPPAYEGLSFSRYYNSQSQASTAMGYGWYSSFDIKLYEQPDIIQVRLETGKRINFIKTKIPMQDQSYVIRGLSQDSKEGWVERRIDGSGWVWHKSHTTYHFEAVAKDPQLGHLVQVRSEKEAIYTLRYDQQERLTRVENARGNALSWRYQYTKYGLPQITVTTPVGAYEYFLDRNNNLVQVVYPNGARLKYAYQGKLPHQLTSKWRLDSNLQQWQLETRWSYDQWNRAIVSEHANGIGRVHISYDPTVKNTAQKLSPIYTNVVTNALGEQTTYRYRIMGTQYYLLDVRGAGCSSCHTLNKTYQYDEHGHITSVLDLITQQGLAFKYDQSGNLISKTTLENNKVLSTTNYRYIQIEKPFAEAQTKLAQETRSSVLAGQQYQKEYHYNGVGQLIQITETGYSPFGEKLSREKNYGYDSLGRLGWERGVNHVEYIYEGDSQRISQVIYPNQLHLNFKYDDLGRINVYRDIDGKTYTLAYDLHGNITQITTVQGTTTLTYTQTGQIKSILNDLGQKTQFGYDNNQQLESISDQQNNQIKLIKNNDGVVTQAQLLTPKGEIDQTHDFNQQEQPQQIATNQSVTRPNLPSRTLSDLQGMVASIVDLDWQRPIQAEQQTDGQGRITRYQYNDFGDLVEVISPVTGTTRYQYNDQGLIIGQTLTDGSQTTYQRDQAGRIIEILAKNAQQQEDEHGYIIWGAQNKPVQIKYRAGEERFKYNDQGQLLEHQYLIDGLQKTIHYQYNEQGQLIQKTLPNQEKLLYQYRTATESKAGLLASIELKKGFLTQTIVGGLNTAQDTYSQRGYYFGNGLIHQTRKDQYGNIIHSGNPYTGETTWENEDTYNTYTADQKTTLGQTAPLQHPIRFSQKLINLLDPVQTVQTILPLPTPRGQTAFQQQMNYGAQFDALGRQRWLEDDGRILLFSYDSLNRLNKVDALQDGHQFTIASYKYNLFGQRLKKTTTQTVGKTAKTTYSFYDGQVLVAEANAKGTIEKSYVWMNQTPVAMIDQGELYYVHVDHRDAPIALTDRNRKVVWQAQLSDYLYASPTTNNRLGHVEFNLRGSNQYFDQETHLHYNTNRYFDAKHERYLTPDPLGLAAGPNLYDFALRQPHQLKDSLGLAPEFKDKTFADKFFIAIKVAVTSLPSSMSEVGQELLNFVSSEKTIKATAIIFSTWAALHFIGVGEAVDAFVVAAAAKALPIFALYGAFQLGWSIGKFGYDVYTSTCDADLDKAGKTLSKGLVEAAASIGEGAVIAKGAAKIAPLMKKIPSLADEAKSLFKIDKLNEYLNKATERLKRFNKKVTPQTTIALDPVKDGYGNSIKRSQAGEKYTWQEPELSKENPCKKGRWCILKGDIFEERVQEYIHAEKHPIYGVEPKRGRNGLDYAYIRPDGKLVLVEAKSTADKQGPITSFGGGTTGNVNFKRNTDEVKRRMITAEKEGLITKEQLESVMYQIDKELYETELYVSSRTIVPPSVLNVFKDNTGKPLTELVVIPETLPLVLRSK</sequence>
<evidence type="ECO:0000313" key="5">
    <source>
        <dbReference type="EMBL" id="SDC22279.1"/>
    </source>
</evidence>
<feature type="domain" description="Teneurin-like YD-shell" evidence="4">
    <location>
        <begin position="695"/>
        <end position="1057"/>
    </location>
</feature>
<dbReference type="InterPro" id="IPR022385">
    <property type="entry name" value="Rhs_assc_core"/>
</dbReference>
<evidence type="ECO:0000259" key="4">
    <source>
        <dbReference type="Pfam" id="PF25023"/>
    </source>
</evidence>
<keyword evidence="2" id="KW-0732">Signal</keyword>
<dbReference type="PANTHER" id="PTHR32305:SF15">
    <property type="entry name" value="PROTEIN RHSA-RELATED"/>
    <property type="match status" value="1"/>
</dbReference>
<feature type="chain" id="PRO_5017324889" evidence="2">
    <location>
        <begin position="22"/>
        <end position="1567"/>
    </location>
</feature>
<protein>
    <submittedName>
        <fullName evidence="5">RHS repeat-associated core domain-containing protein</fullName>
    </submittedName>
</protein>
<dbReference type="EMBL" id="FMYL01000012">
    <property type="protein sequence ID" value="SDC22279.1"/>
    <property type="molecule type" value="Genomic_DNA"/>
</dbReference>
<dbReference type="STRING" id="1219383.SAMN05421733_11273"/>
<dbReference type="OrthoDB" id="6191870at2"/>
<dbReference type="PRINTS" id="PR00394">
    <property type="entry name" value="RHSPROTEIN"/>
</dbReference>
<dbReference type="Pfam" id="PF05593">
    <property type="entry name" value="RHS_repeat"/>
    <property type="match status" value="1"/>
</dbReference>
<feature type="signal peptide" evidence="2">
    <location>
        <begin position="1"/>
        <end position="21"/>
    </location>
</feature>
<dbReference type="InterPro" id="IPR050708">
    <property type="entry name" value="T6SS_VgrG/RHS"/>
</dbReference>
<evidence type="ECO:0000313" key="6">
    <source>
        <dbReference type="Proteomes" id="UP000242501"/>
    </source>
</evidence>
<dbReference type="Pfam" id="PF25023">
    <property type="entry name" value="TEN_YD-shell"/>
    <property type="match status" value="1"/>
</dbReference>
<evidence type="ECO:0000256" key="2">
    <source>
        <dbReference type="SAM" id="SignalP"/>
    </source>
</evidence>
<organism evidence="5 6">
    <name type="scientific">Acinetobacter boissieri</name>
    <dbReference type="NCBI Taxonomy" id="1219383"/>
    <lineage>
        <taxon>Bacteria</taxon>
        <taxon>Pseudomonadati</taxon>
        <taxon>Pseudomonadota</taxon>
        <taxon>Gammaproteobacteria</taxon>
        <taxon>Moraxellales</taxon>
        <taxon>Moraxellaceae</taxon>
        <taxon>Acinetobacter</taxon>
    </lineage>
</organism>
<dbReference type="InterPro" id="IPR006530">
    <property type="entry name" value="YD"/>
</dbReference>
<reference evidence="6" key="1">
    <citation type="submission" date="2016-09" db="EMBL/GenBank/DDBJ databases">
        <authorList>
            <person name="Varghese N."/>
            <person name="Submissions S."/>
        </authorList>
    </citation>
    <scope>NUCLEOTIDE SEQUENCE [LARGE SCALE GENOMIC DNA]</scope>
    <source>
        <strain evidence="6">ANC 4422</strain>
    </source>
</reference>
<feature type="domain" description="DUF6531" evidence="3">
    <location>
        <begin position="56"/>
        <end position="129"/>
    </location>
</feature>
<dbReference type="Proteomes" id="UP000242501">
    <property type="component" value="Unassembled WGS sequence"/>
</dbReference>
<dbReference type="InterPro" id="IPR045351">
    <property type="entry name" value="DUF6531"/>
</dbReference>
<proteinExistence type="predicted"/>
<dbReference type="Gene3D" id="2.180.10.10">
    <property type="entry name" value="RHS repeat-associated core"/>
    <property type="match status" value="2"/>
</dbReference>
<dbReference type="InterPro" id="IPR056823">
    <property type="entry name" value="TEN-like_YD-shell"/>
</dbReference>
<dbReference type="InterPro" id="IPR031325">
    <property type="entry name" value="RHS_repeat"/>
</dbReference>
<keyword evidence="6" id="KW-1185">Reference proteome</keyword>
<evidence type="ECO:0000259" key="3">
    <source>
        <dbReference type="Pfam" id="PF20148"/>
    </source>
</evidence>
<gene>
    <name evidence="5" type="ORF">SAMN05421733_11273</name>
</gene>
<keyword evidence="1" id="KW-0677">Repeat</keyword>
<dbReference type="Pfam" id="PF20148">
    <property type="entry name" value="DUF6531"/>
    <property type="match status" value="1"/>
</dbReference>
<accession>A0A1G6JU26</accession>